<evidence type="ECO:0000256" key="7">
    <source>
        <dbReference type="ARBA" id="ARBA00022840"/>
    </source>
</evidence>
<dbReference type="GO" id="GO:0004527">
    <property type="term" value="F:exonuclease activity"/>
    <property type="evidence" value="ECO:0007669"/>
    <property type="project" value="UniProtKB-KW"/>
</dbReference>
<dbReference type="Pfam" id="PF13361">
    <property type="entry name" value="UvrD_C"/>
    <property type="match status" value="2"/>
</dbReference>
<evidence type="ECO:0000259" key="15">
    <source>
        <dbReference type="PROSITE" id="PS51198"/>
    </source>
</evidence>
<sequence length="1051" mass="121327">MSKAHPFTIYNASAGSGKTFTLVKEYLKILLHSNYPLAFRNILALTFTNKAVAEMKERVLETLQQFSDENILVKPNSMFNAIVEEMPIEPKELHQKSKIILETIVHNYASFDISTIDKFNHKLIRTFAHDLKLPLNFEVELDTKTLLSKAVDKLIDKAGTDEDLTKVLIDFAIEKADDDKSWDVSYDFNNISKLLVSENDIPFIKELKHKTLNDFKALKELLTKKNKTLEKDIIAIAQNTLELIVNHGLQFDDFSSSYLPKYFQKLVDGDFNVGFGLVWQTNLIEGSALYPKRVTSETASIIDAIQNQLVIYFEESKAKIVEIKFLKNTLKNITPLSVLSAINQTLNDIKEEEDLLLISEFNSIISNEINAQPAPFIYERIGEKFKHYFIDEFQDTSQLQWQNLIPLVDNALSGENLKGETGSAMIVGDAKQAIYRWRGGKAEQFIDLYSKKVKPFVITQEVKNLPTNYRSTKSIVNFNNAFFKHVSDFAFSNIEHQTIYKNSHQDQFIKEDGYVELSFLDIKNEDEDKDELHCQKVFETIEKVKANGFDLKDICVITRKSKEGIAVAEYLSSRQIPVISSESLLLKNSPEVNFINSVISLATQPKNAQLKIEVLGYLAEHKLNLEDKHSFFESLVHLDVTKLFENLKNYGFTFQFNSFLQMPLYESAETIVRQFDLNGSSNAYLQFYLDEVLDYSQKQSASFSEFISYWETKKDKLSIVSPQGNNAVQIMTIHKSKGLEFPVVIFPYANQDLYFDMSPKTWFPVDKNDFNGFSHQFLNLNKELEDYGDLGSEIYQHYRSELELDTINLLYVVLTRAVEQLYIVSELDIDTKGNEKLNWYSGLLINYLKSIHLWNDSQTEYTFGNQDRELEYETGNISIFQEQFISTSKEDHNLKIVTNSGYLWDTAQEKAQEKGNLVHNIMSCIKSVTDIDFVIDEFLASGKLNSEQVKELKPVIYDIVNHENLKPYFDSKLFIFNEKDIITKEGYVFRPDRIVINDANEAFIIDYKTGTEKQSHISQIETYQNILEEMNYKVLKKILIYINDDIQIKEF</sequence>
<comment type="catalytic activity">
    <reaction evidence="13">
        <text>ATP + H2O = ADP + phosphate + H(+)</text>
        <dbReference type="Rhea" id="RHEA:13065"/>
        <dbReference type="ChEBI" id="CHEBI:15377"/>
        <dbReference type="ChEBI" id="CHEBI:15378"/>
        <dbReference type="ChEBI" id="CHEBI:30616"/>
        <dbReference type="ChEBI" id="CHEBI:43474"/>
        <dbReference type="ChEBI" id="CHEBI:456216"/>
        <dbReference type="EC" id="5.6.2.4"/>
    </reaction>
</comment>
<evidence type="ECO:0000256" key="10">
    <source>
        <dbReference type="ARBA" id="ARBA00023235"/>
    </source>
</evidence>
<dbReference type="InterPro" id="IPR000212">
    <property type="entry name" value="DNA_helicase_UvrD/REP"/>
</dbReference>
<dbReference type="GO" id="GO:0000725">
    <property type="term" value="P:recombinational repair"/>
    <property type="evidence" value="ECO:0007669"/>
    <property type="project" value="TreeGrafter"/>
</dbReference>
<name>A0A8J2XAE2_9FLAO</name>
<evidence type="ECO:0000256" key="5">
    <source>
        <dbReference type="ARBA" id="ARBA00022806"/>
    </source>
</evidence>
<comment type="caution">
    <text evidence="17">The sequence shown here is derived from an EMBL/GenBank/DDBJ whole genome shotgun (WGS) entry which is preliminary data.</text>
</comment>
<dbReference type="Proteomes" id="UP000598120">
    <property type="component" value="Unassembled WGS sequence"/>
</dbReference>
<organism evidence="17 18">
    <name type="scientific">Aquaticitalea lipolytica</name>
    <dbReference type="NCBI Taxonomy" id="1247562"/>
    <lineage>
        <taxon>Bacteria</taxon>
        <taxon>Pseudomonadati</taxon>
        <taxon>Bacteroidota</taxon>
        <taxon>Flavobacteriia</taxon>
        <taxon>Flavobacteriales</taxon>
        <taxon>Flavobacteriaceae</taxon>
        <taxon>Aquaticitalea</taxon>
    </lineage>
</organism>
<feature type="domain" description="UvrD-like helicase C-terminal" evidence="16">
    <location>
        <begin position="484"/>
        <end position="738"/>
    </location>
</feature>
<dbReference type="Pfam" id="PF00580">
    <property type="entry name" value="UvrD-helicase"/>
    <property type="match status" value="1"/>
</dbReference>
<accession>A0A8J2XAE2</accession>
<feature type="binding site" evidence="14">
    <location>
        <begin position="12"/>
        <end position="19"/>
    </location>
    <ligand>
        <name>ATP</name>
        <dbReference type="ChEBI" id="CHEBI:30616"/>
    </ligand>
</feature>
<reference evidence="17 18" key="1">
    <citation type="journal article" date="2014" name="Int. J. Syst. Evol. Microbiol.">
        <title>Complete genome sequence of Corynebacterium casei LMG S-19264T (=DSM 44701T), isolated from a smear-ripened cheese.</title>
        <authorList>
            <consortium name="US DOE Joint Genome Institute (JGI-PGF)"/>
            <person name="Walter F."/>
            <person name="Albersmeier A."/>
            <person name="Kalinowski J."/>
            <person name="Ruckert C."/>
        </authorList>
    </citation>
    <scope>NUCLEOTIDE SEQUENCE [LARGE SCALE GENOMIC DNA]</scope>
    <source>
        <strain evidence="17 18">CGMCC 1.15295</strain>
    </source>
</reference>
<evidence type="ECO:0000256" key="3">
    <source>
        <dbReference type="ARBA" id="ARBA00022763"/>
    </source>
</evidence>
<dbReference type="SUPFAM" id="SSF52540">
    <property type="entry name" value="P-loop containing nucleoside triphosphate hydrolases"/>
    <property type="match status" value="1"/>
</dbReference>
<keyword evidence="5 14" id="KW-0347">Helicase</keyword>
<dbReference type="InterPro" id="IPR027417">
    <property type="entry name" value="P-loop_NTPase"/>
</dbReference>
<keyword evidence="10" id="KW-0413">Isomerase</keyword>
<evidence type="ECO:0000256" key="9">
    <source>
        <dbReference type="ARBA" id="ARBA00023204"/>
    </source>
</evidence>
<evidence type="ECO:0000256" key="13">
    <source>
        <dbReference type="ARBA" id="ARBA00048988"/>
    </source>
</evidence>
<evidence type="ECO:0000256" key="8">
    <source>
        <dbReference type="ARBA" id="ARBA00023125"/>
    </source>
</evidence>
<dbReference type="InterPro" id="IPR014016">
    <property type="entry name" value="UvrD-like_ATP-bd"/>
</dbReference>
<keyword evidence="18" id="KW-1185">Reference proteome</keyword>
<evidence type="ECO:0000256" key="4">
    <source>
        <dbReference type="ARBA" id="ARBA00022801"/>
    </source>
</evidence>
<evidence type="ECO:0000313" key="17">
    <source>
        <dbReference type="EMBL" id="GFZ89665.1"/>
    </source>
</evidence>
<keyword evidence="7 14" id="KW-0067">ATP-binding</keyword>
<dbReference type="Gene3D" id="3.90.320.10">
    <property type="match status" value="1"/>
</dbReference>
<keyword evidence="4 14" id="KW-0378">Hydrolase</keyword>
<feature type="domain" description="UvrD-like helicase ATP-binding" evidence="15">
    <location>
        <begin position="1"/>
        <end position="472"/>
    </location>
</feature>
<evidence type="ECO:0000256" key="6">
    <source>
        <dbReference type="ARBA" id="ARBA00022839"/>
    </source>
</evidence>
<dbReference type="GO" id="GO:0005829">
    <property type="term" value="C:cytosol"/>
    <property type="evidence" value="ECO:0007669"/>
    <property type="project" value="TreeGrafter"/>
</dbReference>
<keyword evidence="9" id="KW-0234">DNA repair</keyword>
<dbReference type="Gene3D" id="3.40.50.300">
    <property type="entry name" value="P-loop containing nucleotide triphosphate hydrolases"/>
    <property type="match status" value="4"/>
</dbReference>
<dbReference type="PANTHER" id="PTHR11070">
    <property type="entry name" value="UVRD / RECB / PCRA DNA HELICASE FAMILY MEMBER"/>
    <property type="match status" value="1"/>
</dbReference>
<proteinExistence type="predicted"/>
<gene>
    <name evidence="17" type="ORF">GCM10011531_21620</name>
</gene>
<evidence type="ECO:0000259" key="16">
    <source>
        <dbReference type="PROSITE" id="PS51217"/>
    </source>
</evidence>
<dbReference type="EMBL" id="BMIC01000004">
    <property type="protein sequence ID" value="GFZ89665.1"/>
    <property type="molecule type" value="Genomic_DNA"/>
</dbReference>
<dbReference type="GO" id="GO:0003677">
    <property type="term" value="F:DNA binding"/>
    <property type="evidence" value="ECO:0007669"/>
    <property type="project" value="UniProtKB-KW"/>
</dbReference>
<dbReference type="InterPro" id="IPR014017">
    <property type="entry name" value="DNA_helicase_UvrD-like_C"/>
</dbReference>
<evidence type="ECO:0000256" key="1">
    <source>
        <dbReference type="ARBA" id="ARBA00022722"/>
    </source>
</evidence>
<evidence type="ECO:0000256" key="11">
    <source>
        <dbReference type="ARBA" id="ARBA00034617"/>
    </source>
</evidence>
<dbReference type="GO" id="GO:0005524">
    <property type="term" value="F:ATP binding"/>
    <property type="evidence" value="ECO:0007669"/>
    <property type="project" value="UniProtKB-UniRule"/>
</dbReference>
<dbReference type="RefSeq" id="WP_188606395.1">
    <property type="nucleotide sequence ID" value="NZ_BMIC01000004.1"/>
</dbReference>
<keyword evidence="6" id="KW-0269">Exonuclease</keyword>
<keyword evidence="2 14" id="KW-0547">Nucleotide-binding</keyword>
<evidence type="ECO:0000256" key="2">
    <source>
        <dbReference type="ARBA" id="ARBA00022741"/>
    </source>
</evidence>
<protein>
    <recommendedName>
        <fullName evidence="12">DNA 3'-5' helicase</fullName>
        <ecNumber evidence="12">5.6.2.4</ecNumber>
    </recommendedName>
</protein>
<evidence type="ECO:0000313" key="18">
    <source>
        <dbReference type="Proteomes" id="UP000598120"/>
    </source>
</evidence>
<keyword evidence="8" id="KW-0238">DNA-binding</keyword>
<dbReference type="InterPro" id="IPR011604">
    <property type="entry name" value="PDDEXK-like_dom_sf"/>
</dbReference>
<dbReference type="PROSITE" id="PS51217">
    <property type="entry name" value="UVRD_HELICASE_CTER"/>
    <property type="match status" value="1"/>
</dbReference>
<keyword evidence="3" id="KW-0227">DNA damage</keyword>
<dbReference type="AlphaFoldDB" id="A0A8J2XAE2"/>
<evidence type="ECO:0000256" key="12">
    <source>
        <dbReference type="ARBA" id="ARBA00034808"/>
    </source>
</evidence>
<dbReference type="PANTHER" id="PTHR11070:SF67">
    <property type="entry name" value="DNA 3'-5' HELICASE"/>
    <property type="match status" value="1"/>
</dbReference>
<dbReference type="GO" id="GO:0043138">
    <property type="term" value="F:3'-5' DNA helicase activity"/>
    <property type="evidence" value="ECO:0007669"/>
    <property type="project" value="UniProtKB-EC"/>
</dbReference>
<dbReference type="PROSITE" id="PS51198">
    <property type="entry name" value="UVRD_HELICASE_ATP_BIND"/>
    <property type="match status" value="1"/>
</dbReference>
<evidence type="ECO:0000256" key="14">
    <source>
        <dbReference type="PROSITE-ProRule" id="PRU00560"/>
    </source>
</evidence>
<dbReference type="EC" id="5.6.2.4" evidence="12"/>
<keyword evidence="1" id="KW-0540">Nuclease</keyword>
<comment type="catalytic activity">
    <reaction evidence="11">
        <text>Couples ATP hydrolysis with the unwinding of duplex DNA by translocating in the 3'-5' direction.</text>
        <dbReference type="EC" id="5.6.2.4"/>
    </reaction>
</comment>